<dbReference type="Pfam" id="PF05201">
    <property type="entry name" value="GlutR_N"/>
    <property type="match status" value="1"/>
</dbReference>
<evidence type="ECO:0000256" key="7">
    <source>
        <dbReference type="ARBA" id="ARBA00047464"/>
    </source>
</evidence>
<dbReference type="InterPro" id="IPR036453">
    <property type="entry name" value="GluRdtase_dimer_dom_sf"/>
</dbReference>
<dbReference type="PROSITE" id="PS00747">
    <property type="entry name" value="GLUTR"/>
    <property type="match status" value="1"/>
</dbReference>
<dbReference type="InterPro" id="IPR018214">
    <property type="entry name" value="GluRdtase_CS"/>
</dbReference>
<evidence type="ECO:0000259" key="16">
    <source>
        <dbReference type="Pfam" id="PF01488"/>
    </source>
</evidence>
<comment type="function">
    <text evidence="9">Catalyzes the NADPH-dependent reduction of glutamyl-tRNA(Glu) to glutamate 1-semialdehyde (GSA).</text>
</comment>
<dbReference type="HAMAP" id="MF_00087">
    <property type="entry name" value="Glu_tRNA_reductase"/>
    <property type="match status" value="1"/>
</dbReference>
<dbReference type="InterPro" id="IPR006151">
    <property type="entry name" value="Shikm_DH/Glu-tRNA_Rdtase"/>
</dbReference>
<dbReference type="STRING" id="595494.Tola_0821"/>
<evidence type="ECO:0000313" key="18">
    <source>
        <dbReference type="EMBL" id="ACQ92449.1"/>
    </source>
</evidence>
<dbReference type="InterPro" id="IPR000343">
    <property type="entry name" value="4pyrrol_synth_GluRdtase"/>
</dbReference>
<dbReference type="CDD" id="cd05213">
    <property type="entry name" value="NAD_bind_Glutamyl_tRNA_reduct"/>
    <property type="match status" value="1"/>
</dbReference>
<reference evidence="18 19" key="2">
    <citation type="journal article" date="2011" name="Stand. Genomic Sci.">
        <title>Complete genome sequence of Tolumonas auensis type strain (TA 4).</title>
        <authorList>
            <person name="Chertkov O."/>
            <person name="Copeland A."/>
            <person name="Lucas S."/>
            <person name="Lapidus A."/>
            <person name="Berry K.W."/>
            <person name="Detter J.C."/>
            <person name="Del Rio T.G."/>
            <person name="Hammon N."/>
            <person name="Dalin E."/>
            <person name="Tice H."/>
            <person name="Pitluck S."/>
            <person name="Richardson P."/>
            <person name="Bruce D."/>
            <person name="Goodwin L."/>
            <person name="Han C."/>
            <person name="Tapia R."/>
            <person name="Saunders E."/>
            <person name="Schmutz J."/>
            <person name="Brettin T."/>
            <person name="Larimer F."/>
            <person name="Land M."/>
            <person name="Hauser L."/>
            <person name="Spring S."/>
            <person name="Rohde M."/>
            <person name="Kyrpides N.C."/>
            <person name="Ivanova N."/>
            <person name="Goker M."/>
            <person name="Beller H.R."/>
            <person name="Klenk H.P."/>
            <person name="Woyke T."/>
        </authorList>
    </citation>
    <scope>NUCLEOTIDE SEQUENCE [LARGE SCALE GENOMIC DNA]</scope>
    <source>
        <strain evidence="19">DSM 9187 / TA4</strain>
    </source>
</reference>
<dbReference type="RefSeq" id="WP_012729048.1">
    <property type="nucleotide sequence ID" value="NC_012691.1"/>
</dbReference>
<dbReference type="PANTHER" id="PTHR43013:SF1">
    <property type="entry name" value="GLUTAMYL-TRNA REDUCTASE"/>
    <property type="match status" value="1"/>
</dbReference>
<dbReference type="KEGG" id="tau:Tola_0821"/>
<dbReference type="UniPathway" id="UPA00251">
    <property type="reaction ID" value="UER00316"/>
</dbReference>
<dbReference type="FunFam" id="3.30.460.30:FF:000001">
    <property type="entry name" value="Glutamyl-tRNA reductase"/>
    <property type="match status" value="1"/>
</dbReference>
<evidence type="ECO:0000256" key="1">
    <source>
        <dbReference type="ARBA" id="ARBA00005059"/>
    </source>
</evidence>
<dbReference type="InterPro" id="IPR036343">
    <property type="entry name" value="GluRdtase_N_sf"/>
</dbReference>
<dbReference type="GO" id="GO:0019353">
    <property type="term" value="P:protoporphyrinogen IX biosynthetic process from glutamate"/>
    <property type="evidence" value="ECO:0007669"/>
    <property type="project" value="TreeGrafter"/>
</dbReference>
<evidence type="ECO:0000259" key="15">
    <source>
        <dbReference type="Pfam" id="PF00745"/>
    </source>
</evidence>
<dbReference type="NCBIfam" id="TIGR01035">
    <property type="entry name" value="hemA"/>
    <property type="match status" value="1"/>
</dbReference>
<dbReference type="FunFam" id="3.40.50.720:FF:000031">
    <property type="entry name" value="Glutamyl-tRNA reductase"/>
    <property type="match status" value="1"/>
</dbReference>
<feature type="domain" description="Tetrapyrrole biosynthesis glutamyl-tRNA reductase dimerisation" evidence="15">
    <location>
        <begin position="319"/>
        <end position="415"/>
    </location>
</feature>
<comment type="catalytic activity">
    <reaction evidence="7 9 14">
        <text>(S)-4-amino-5-oxopentanoate + tRNA(Glu) + NADP(+) = L-glutamyl-tRNA(Glu) + NADPH + H(+)</text>
        <dbReference type="Rhea" id="RHEA:12344"/>
        <dbReference type="Rhea" id="RHEA-COMP:9663"/>
        <dbReference type="Rhea" id="RHEA-COMP:9680"/>
        <dbReference type="ChEBI" id="CHEBI:15378"/>
        <dbReference type="ChEBI" id="CHEBI:57501"/>
        <dbReference type="ChEBI" id="CHEBI:57783"/>
        <dbReference type="ChEBI" id="CHEBI:58349"/>
        <dbReference type="ChEBI" id="CHEBI:78442"/>
        <dbReference type="ChEBI" id="CHEBI:78520"/>
        <dbReference type="EC" id="1.2.1.70"/>
    </reaction>
</comment>
<reference evidence="19" key="1">
    <citation type="submission" date="2009-05" db="EMBL/GenBank/DDBJ databases">
        <title>Complete sequence of Tolumonas auensis DSM 9187.</title>
        <authorList>
            <consortium name="US DOE Joint Genome Institute"/>
            <person name="Lucas S."/>
            <person name="Copeland A."/>
            <person name="Lapidus A."/>
            <person name="Glavina del Rio T."/>
            <person name="Tice H."/>
            <person name="Bruce D."/>
            <person name="Goodwin L."/>
            <person name="Pitluck S."/>
            <person name="Chertkov O."/>
            <person name="Brettin T."/>
            <person name="Detter J.C."/>
            <person name="Han C."/>
            <person name="Larimer F."/>
            <person name="Land M."/>
            <person name="Hauser L."/>
            <person name="Kyrpides N."/>
            <person name="Mikhailova N."/>
            <person name="Spring S."/>
            <person name="Beller H."/>
        </authorList>
    </citation>
    <scope>NUCLEOTIDE SEQUENCE [LARGE SCALE GENOMIC DNA]</scope>
    <source>
        <strain evidence="19">DSM 9187 / TA4</strain>
    </source>
</reference>
<feature type="binding site" evidence="9 11">
    <location>
        <position position="108"/>
    </location>
    <ligand>
        <name>substrate</name>
    </ligand>
</feature>
<evidence type="ECO:0000256" key="8">
    <source>
        <dbReference type="ARBA" id="ARBA00068659"/>
    </source>
</evidence>
<dbReference type="HOGENOM" id="CLU_035113_2_2_6"/>
<evidence type="ECO:0000256" key="3">
    <source>
        <dbReference type="ARBA" id="ARBA00012970"/>
    </source>
</evidence>
<comment type="subunit">
    <text evidence="9">Homodimer.</text>
</comment>
<dbReference type="SUPFAM" id="SSF69075">
    <property type="entry name" value="Glutamyl tRNA-reductase dimerization domain"/>
    <property type="match status" value="1"/>
</dbReference>
<evidence type="ECO:0000256" key="10">
    <source>
        <dbReference type="PIRSR" id="PIRSR000445-1"/>
    </source>
</evidence>
<dbReference type="SUPFAM" id="SSF51735">
    <property type="entry name" value="NAD(P)-binding Rossmann-fold domains"/>
    <property type="match status" value="1"/>
</dbReference>
<feature type="binding site" evidence="9 12">
    <location>
        <begin position="188"/>
        <end position="193"/>
    </location>
    <ligand>
        <name>NADP(+)</name>
        <dbReference type="ChEBI" id="CHEBI:58349"/>
    </ligand>
</feature>
<evidence type="ECO:0000256" key="9">
    <source>
        <dbReference type="HAMAP-Rule" id="MF_00087"/>
    </source>
</evidence>
<keyword evidence="5 9" id="KW-0560">Oxidoreductase</keyword>
<protein>
    <recommendedName>
        <fullName evidence="8 9">Glutamyl-tRNA reductase</fullName>
        <shortName evidence="9">GluTR</shortName>
        <ecNumber evidence="3 9">1.2.1.70</ecNumber>
    </recommendedName>
</protein>
<evidence type="ECO:0000256" key="4">
    <source>
        <dbReference type="ARBA" id="ARBA00022857"/>
    </source>
</evidence>
<proteinExistence type="inferred from homology"/>
<gene>
    <name evidence="9" type="primary">hemA</name>
    <name evidence="18" type="ordered locus">Tola_0821</name>
</gene>
<dbReference type="eggNOG" id="COG0373">
    <property type="taxonomic scope" value="Bacteria"/>
</dbReference>
<evidence type="ECO:0000256" key="5">
    <source>
        <dbReference type="ARBA" id="ARBA00023002"/>
    </source>
</evidence>
<evidence type="ECO:0000259" key="17">
    <source>
        <dbReference type="Pfam" id="PF05201"/>
    </source>
</evidence>
<comment type="miscellaneous">
    <text evidence="9">During catalysis, the active site Cys acts as a nucleophile attacking the alpha-carbonyl group of tRNA-bound glutamate with the formation of a thioester intermediate between enzyme and glutamate, and the concomitant release of tRNA(Glu). The thioester intermediate is finally reduced by direct hydride transfer from NADPH, to form the product GSA.</text>
</comment>
<evidence type="ECO:0000256" key="6">
    <source>
        <dbReference type="ARBA" id="ARBA00023244"/>
    </source>
</evidence>
<dbReference type="PANTHER" id="PTHR43013">
    <property type="entry name" value="GLUTAMYL-TRNA REDUCTASE"/>
    <property type="match status" value="1"/>
</dbReference>
<evidence type="ECO:0000256" key="11">
    <source>
        <dbReference type="PIRSR" id="PIRSR000445-2"/>
    </source>
</evidence>
<evidence type="ECO:0000256" key="13">
    <source>
        <dbReference type="PIRSR" id="PIRSR000445-4"/>
    </source>
</evidence>
<feature type="domain" description="Glutamyl-tRNA reductase N-terminal" evidence="17">
    <location>
        <begin position="7"/>
        <end position="155"/>
    </location>
</feature>
<evidence type="ECO:0000256" key="14">
    <source>
        <dbReference type="RuleBase" id="RU000584"/>
    </source>
</evidence>
<dbReference type="EC" id="1.2.1.70" evidence="3 9"/>
<dbReference type="AlphaFoldDB" id="C4LBL4"/>
<dbReference type="SUPFAM" id="SSF69742">
    <property type="entry name" value="Glutamyl tRNA-reductase catalytic, N-terminal domain"/>
    <property type="match status" value="1"/>
</dbReference>
<dbReference type="InterPro" id="IPR036291">
    <property type="entry name" value="NAD(P)-bd_dom_sf"/>
</dbReference>
<dbReference type="Pfam" id="PF00745">
    <property type="entry name" value="GlutR_dimer"/>
    <property type="match status" value="1"/>
</dbReference>
<evidence type="ECO:0000313" key="19">
    <source>
        <dbReference type="Proteomes" id="UP000009073"/>
    </source>
</evidence>
<keyword evidence="19" id="KW-1185">Reference proteome</keyword>
<feature type="active site" description="Nucleophile" evidence="9 10">
    <location>
        <position position="51"/>
    </location>
</feature>
<dbReference type="OrthoDB" id="110209at2"/>
<comment type="similarity">
    <text evidence="2 9 14">Belongs to the glutamyl-tRNA reductase family.</text>
</comment>
<keyword evidence="6 9" id="KW-0627">Porphyrin biosynthesis</keyword>
<dbReference type="PIRSF" id="PIRSF000445">
    <property type="entry name" value="4pyrrol_synth_GluRdtase"/>
    <property type="match status" value="1"/>
</dbReference>
<comment type="pathway">
    <text evidence="1 9 14">Porphyrin-containing compound metabolism; protoporphyrin-IX biosynthesis; 5-aminolevulinate from L-glutamyl-tRNA(Glu): step 1/2.</text>
</comment>
<dbReference type="InterPro" id="IPR015895">
    <property type="entry name" value="4pyrrol_synth_GluRdtase_N"/>
</dbReference>
<dbReference type="Gene3D" id="3.30.460.30">
    <property type="entry name" value="Glutamyl-tRNA reductase, N-terminal domain"/>
    <property type="match status" value="1"/>
</dbReference>
<feature type="site" description="Important for activity" evidence="9 13">
    <location>
        <position position="98"/>
    </location>
</feature>
<evidence type="ECO:0000256" key="12">
    <source>
        <dbReference type="PIRSR" id="PIRSR000445-3"/>
    </source>
</evidence>
<dbReference type="Pfam" id="PF01488">
    <property type="entry name" value="Shikimate_DH"/>
    <property type="match status" value="1"/>
</dbReference>
<keyword evidence="4 9" id="KW-0521">NADP</keyword>
<name>C4LBL4_TOLAT</name>
<organism evidence="18 19">
    <name type="scientific">Tolumonas auensis (strain DSM 9187 / NBRC 110442 / TA 4)</name>
    <dbReference type="NCBI Taxonomy" id="595494"/>
    <lineage>
        <taxon>Bacteria</taxon>
        <taxon>Pseudomonadati</taxon>
        <taxon>Pseudomonadota</taxon>
        <taxon>Gammaproteobacteria</taxon>
        <taxon>Aeromonadales</taxon>
        <taxon>Aeromonadaceae</taxon>
        <taxon>Tolumonas</taxon>
    </lineage>
</organism>
<dbReference type="InterPro" id="IPR015896">
    <property type="entry name" value="4pyrrol_synth_GluRdtase_dimer"/>
</dbReference>
<dbReference type="GO" id="GO:0050661">
    <property type="term" value="F:NADP binding"/>
    <property type="evidence" value="ECO:0007669"/>
    <property type="project" value="InterPro"/>
</dbReference>
<comment type="domain">
    <text evidence="9">Possesses an unusual extended V-shaped dimeric structure with each monomer consisting of three distinct domains arranged along a curved 'spinal' alpha-helix. The N-terminal catalytic domain specifically recognizes the glutamate moiety of the substrate. The second domain is the NADPH-binding domain, and the third C-terminal domain is responsible for dimerization.</text>
</comment>
<dbReference type="GO" id="GO:0008883">
    <property type="term" value="F:glutamyl-tRNA reductase activity"/>
    <property type="evidence" value="ECO:0007669"/>
    <property type="project" value="UniProtKB-UniRule"/>
</dbReference>
<feature type="domain" description="Quinate/shikimate 5-dehydrogenase/glutamyl-tRNA reductase" evidence="16">
    <location>
        <begin position="171"/>
        <end position="305"/>
    </location>
</feature>
<feature type="binding site" evidence="9 11">
    <location>
        <begin position="50"/>
        <end position="53"/>
    </location>
    <ligand>
        <name>substrate</name>
    </ligand>
</feature>
<dbReference type="Gene3D" id="3.40.50.720">
    <property type="entry name" value="NAD(P)-binding Rossmann-like Domain"/>
    <property type="match status" value="1"/>
</dbReference>
<feature type="binding site" evidence="9 11">
    <location>
        <position position="119"/>
    </location>
    <ligand>
        <name>substrate</name>
    </ligand>
</feature>
<sequence length="420" mass="46376">MHHLFVLGVNHKTASLSLRERVAFGPERIDDALTALTSVPGVREGVILSTCNRTELYCAVDSGASEEVALWLSRFQHLSDDELQPALYQMQDAEAVRHLMRVAAGLDSLVLGEPQILGQVKQALDTASKQGSVKGLLNRLFQRTFSVAKRVRTETEIGAYGVSVAYVAVTLARQIFGDLSQVKVLLIGAGETIELVGQHLYGQSVSQMTVANRTLLRAQAIAGAWQADVITLNEIPQVLPDVDLVISSTASPLPILGKGMVERALKQRRNKPMLLIDIAVPRDIEEEVGELSDAYLYTVDDLQSIVAENQRHREHAARQAEQIVQDEREQFMNWFRSLSAQTQVRTYRQQADAIRQEQLSQALRKLEQGEDAAAVLAEFSERLTNKLIHAPTEALRQAGEAGDKTSLSLLSQALQLDEKN</sequence>
<dbReference type="Proteomes" id="UP000009073">
    <property type="component" value="Chromosome"/>
</dbReference>
<feature type="binding site" evidence="9 11">
    <location>
        <begin position="113"/>
        <end position="115"/>
    </location>
    <ligand>
        <name>substrate</name>
    </ligand>
</feature>
<accession>C4LBL4</accession>
<dbReference type="EMBL" id="CP001616">
    <property type="protein sequence ID" value="ACQ92449.1"/>
    <property type="molecule type" value="Genomic_DNA"/>
</dbReference>
<evidence type="ECO:0000256" key="2">
    <source>
        <dbReference type="ARBA" id="ARBA00005916"/>
    </source>
</evidence>